<feature type="domain" description="DUF1023" evidence="1">
    <location>
        <begin position="265"/>
        <end position="409"/>
    </location>
</feature>
<gene>
    <name evidence="2" type="ORF">MP11Mi_05860</name>
</gene>
<proteinExistence type="predicted"/>
<dbReference type="RefSeq" id="WP_420040824.1">
    <property type="nucleotide sequence ID" value="NZ_CP128986.1"/>
</dbReference>
<organism evidence="2">
    <name type="scientific">Gordonia sp. MP11Mi</name>
    <dbReference type="NCBI Taxonomy" id="3022769"/>
    <lineage>
        <taxon>Bacteria</taxon>
        <taxon>Bacillati</taxon>
        <taxon>Actinomycetota</taxon>
        <taxon>Actinomycetes</taxon>
        <taxon>Mycobacteriales</taxon>
        <taxon>Gordoniaceae</taxon>
        <taxon>Gordonia</taxon>
    </lineage>
</organism>
<protein>
    <recommendedName>
        <fullName evidence="1">DUF1023 domain-containing protein</fullName>
    </recommendedName>
</protein>
<dbReference type="SUPFAM" id="SSF53474">
    <property type="entry name" value="alpha/beta-Hydrolases"/>
    <property type="match status" value="1"/>
</dbReference>
<name>A0AA97CUP7_9ACTN</name>
<dbReference type="EMBL" id="CP128986">
    <property type="protein sequence ID" value="WOC11514.1"/>
    <property type="molecule type" value="Genomic_DNA"/>
</dbReference>
<reference evidence="2" key="1">
    <citation type="submission" date="2023-06" db="EMBL/GenBank/DDBJ databases">
        <title>Gordonia sp. nov. and Pseudochrobactrum sp. nov., two species isolated from the burying beetle Nicrophorus vespilloides.</title>
        <authorList>
            <person name="Poehlein A."/>
            <person name="Guzman J."/>
            <person name="Daniel R."/>
            <person name="Vilcinskas A."/>
        </authorList>
    </citation>
    <scope>NUCLEOTIDE SEQUENCE</scope>
    <source>
        <strain evidence="2">MP11Mi</strain>
    </source>
</reference>
<sequence length="555" mass="58738">MTSVDDVLAWDLTGLPAAAAKLATLTERLWDASRAAVAAADSDEAWHGATHDAATQRVGVVAVSMRRSAQATSTATDFVRGSTAILENAQSTLRARVDSARSAGFAVAADGSVTHTDPERRADSLYLTEAVQNLLASADHFDRVFASEVYQAALRLDGSGDTVGLPDGSAGDPGKAAQALRDLTPDRRRMYWESLSRTEQDKLVRSVPEVVGNLDGIPFDDRITANRITMLDRLDTVEQESDNDDEAARLRSMLKDGRTFLAYDPDTGQFIELVGEITPDARGAAVFVPGTGTAGDDVDDLRRRAVALNDRTGAPVIVWADGTFPQTIVADLRYNPMKSMAIDPRLAAENAPRLKSFTEALDAELATAAPGVETTVIGHSYGGTIVGTAEQLGMRADRVVYASAAGTGALPGVGWNNPDPDVARYSITPPGDLIHYAQDGGGLLHGGDPDDADGVVRLDSGYLSPDEHGHRRLLEGPSSHSAYLDDTGSDAFGVIADVVVGNEPARYVDRGPDMHQIDDLTEDVVNSASAIGRLSGHLLLDTVTGPARGLLGLFD</sequence>
<dbReference type="InterPro" id="IPR010427">
    <property type="entry name" value="DUF1023"/>
</dbReference>
<dbReference type="Pfam" id="PF06259">
    <property type="entry name" value="Abhydrolase_8"/>
    <property type="match status" value="1"/>
</dbReference>
<evidence type="ECO:0000259" key="1">
    <source>
        <dbReference type="Pfam" id="PF06259"/>
    </source>
</evidence>
<dbReference type="InterPro" id="IPR029058">
    <property type="entry name" value="AB_hydrolase_fold"/>
</dbReference>
<evidence type="ECO:0000313" key="2">
    <source>
        <dbReference type="EMBL" id="WOC11514.1"/>
    </source>
</evidence>
<accession>A0AA97CUP7</accession>
<dbReference type="AlphaFoldDB" id="A0AA97CUP7"/>